<evidence type="ECO:0000313" key="2">
    <source>
        <dbReference type="EMBL" id="MDH5822579.1"/>
    </source>
</evidence>
<dbReference type="EMBL" id="JARXRM010000025">
    <property type="protein sequence ID" value="MDH5822579.1"/>
    <property type="molecule type" value="Genomic_DNA"/>
</dbReference>
<accession>A0ABT6J6X7</accession>
<evidence type="ECO:0000313" key="3">
    <source>
        <dbReference type="Proteomes" id="UP001156940"/>
    </source>
</evidence>
<gene>
    <name evidence="2" type="ORF">QFW77_06185</name>
</gene>
<comment type="caution">
    <text evidence="2">The sequence shown here is derived from an EMBL/GenBank/DDBJ whole genome shotgun (WGS) entry which is preliminary data.</text>
</comment>
<evidence type="ECO:0000256" key="1">
    <source>
        <dbReference type="SAM" id="MobiDB-lite"/>
    </source>
</evidence>
<protein>
    <submittedName>
        <fullName evidence="2">Uncharacterized protein</fullName>
    </submittedName>
</protein>
<organism evidence="2 3">
    <name type="scientific">Luteimonas endophytica</name>
    <dbReference type="NCBI Taxonomy" id="3042023"/>
    <lineage>
        <taxon>Bacteria</taxon>
        <taxon>Pseudomonadati</taxon>
        <taxon>Pseudomonadota</taxon>
        <taxon>Gammaproteobacteria</taxon>
        <taxon>Lysobacterales</taxon>
        <taxon>Lysobacteraceae</taxon>
        <taxon>Luteimonas</taxon>
    </lineage>
</organism>
<sequence length="68" mass="6929">MSIWNELLFLHGHIASPHLARALAAEPDAGAAAELPPLLRDPPGDLRRGRRSAGQDAPATPGAAASAG</sequence>
<keyword evidence="3" id="KW-1185">Reference proteome</keyword>
<name>A0ABT6J6X7_9GAMM</name>
<dbReference type="RefSeq" id="WP_280573512.1">
    <property type="nucleotide sequence ID" value="NZ_JARXRM010000025.1"/>
</dbReference>
<feature type="region of interest" description="Disordered" evidence="1">
    <location>
        <begin position="30"/>
        <end position="68"/>
    </location>
</feature>
<proteinExistence type="predicted"/>
<dbReference type="Proteomes" id="UP001156940">
    <property type="component" value="Unassembled WGS sequence"/>
</dbReference>
<reference evidence="2 3" key="1">
    <citation type="submission" date="2023-04" db="EMBL/GenBank/DDBJ databases">
        <title>Luteimonas endophyticus RD2P54.</title>
        <authorList>
            <person name="Sun J.-Q."/>
        </authorList>
    </citation>
    <scope>NUCLEOTIDE SEQUENCE [LARGE SCALE GENOMIC DNA]</scope>
    <source>
        <strain evidence="2 3">RD2P54</strain>
    </source>
</reference>
<feature type="compositionally biased region" description="Low complexity" evidence="1">
    <location>
        <begin position="54"/>
        <end position="68"/>
    </location>
</feature>